<reference evidence="1 2" key="1">
    <citation type="journal article" date="2021" name="Sci. Rep.">
        <title>The genome of the diatom Chaetoceros tenuissimus carries an ancient integrated fragment of an extant virus.</title>
        <authorList>
            <person name="Hongo Y."/>
            <person name="Kimura K."/>
            <person name="Takaki Y."/>
            <person name="Yoshida Y."/>
            <person name="Baba S."/>
            <person name="Kobayashi G."/>
            <person name="Nagasaki K."/>
            <person name="Hano T."/>
            <person name="Tomaru Y."/>
        </authorList>
    </citation>
    <scope>NUCLEOTIDE SEQUENCE [LARGE SCALE GENOMIC DNA]</scope>
    <source>
        <strain evidence="1 2">NIES-3715</strain>
    </source>
</reference>
<evidence type="ECO:0000313" key="1">
    <source>
        <dbReference type="EMBL" id="GFH49965.1"/>
    </source>
</evidence>
<proteinExistence type="predicted"/>
<comment type="caution">
    <text evidence="1">The sequence shown here is derived from an EMBL/GenBank/DDBJ whole genome shotgun (WGS) entry which is preliminary data.</text>
</comment>
<protein>
    <submittedName>
        <fullName evidence="1">Uncharacterized protein</fullName>
    </submittedName>
</protein>
<name>A0AAD3CSD4_9STRA</name>
<dbReference type="AlphaFoldDB" id="A0AAD3CSD4"/>
<dbReference type="EMBL" id="BLLK01000038">
    <property type="protein sequence ID" value="GFH49965.1"/>
    <property type="molecule type" value="Genomic_DNA"/>
</dbReference>
<dbReference type="Proteomes" id="UP001054902">
    <property type="component" value="Unassembled WGS sequence"/>
</dbReference>
<evidence type="ECO:0000313" key="2">
    <source>
        <dbReference type="Proteomes" id="UP001054902"/>
    </source>
</evidence>
<keyword evidence="2" id="KW-1185">Reference proteome</keyword>
<organism evidence="1 2">
    <name type="scientific">Chaetoceros tenuissimus</name>
    <dbReference type="NCBI Taxonomy" id="426638"/>
    <lineage>
        <taxon>Eukaryota</taxon>
        <taxon>Sar</taxon>
        <taxon>Stramenopiles</taxon>
        <taxon>Ochrophyta</taxon>
        <taxon>Bacillariophyta</taxon>
        <taxon>Coscinodiscophyceae</taxon>
        <taxon>Chaetocerotophycidae</taxon>
        <taxon>Chaetocerotales</taxon>
        <taxon>Chaetocerotaceae</taxon>
        <taxon>Chaetoceros</taxon>
    </lineage>
</organism>
<sequence>MNVCKPQRRRLVFPLIVQEQDDTSSNRPAPIDDPFQEATVPARDLFLVTADASSIMNTKLPRVRKRRRGTFPCLATNMRALNSNHGAIILHHSRSSPSLELDREGEDTTTTSSSTVGIIPLSLELAIDAILLAW</sequence>
<accession>A0AAD3CSD4</accession>
<gene>
    <name evidence="1" type="ORF">CTEN210_06441</name>
</gene>